<accession>A0ABR9ZM54</accession>
<gene>
    <name evidence="1" type="ORF">ISU02_00400</name>
</gene>
<name>A0ABR9ZM54_9FIRM</name>
<proteinExistence type="predicted"/>
<evidence type="ECO:0000313" key="1">
    <source>
        <dbReference type="EMBL" id="MBF4691552.1"/>
    </source>
</evidence>
<dbReference type="RefSeq" id="WP_194699800.1">
    <property type="nucleotide sequence ID" value="NZ_JADKNH010000001.1"/>
</dbReference>
<keyword evidence="2" id="KW-1185">Reference proteome</keyword>
<sequence>MIDQYVIHSLYGRGIVKEIKDNYLKLDFEDGAKLKTFLYPDAFESFLTFEDSALQKKALEDLKKVLVMNQIEQEEKDLKSAAYEQKLKEERLEVIKKKRKAAAPKVAKAKVVKSKEVKEKKVRKVKIED</sequence>
<protein>
    <submittedName>
        <fullName evidence="1">Uncharacterized protein</fullName>
    </submittedName>
</protein>
<dbReference type="Proteomes" id="UP000614200">
    <property type="component" value="Unassembled WGS sequence"/>
</dbReference>
<organism evidence="1 2">
    <name type="scientific">Fusibacter ferrireducens</name>
    <dbReference type="NCBI Taxonomy" id="2785058"/>
    <lineage>
        <taxon>Bacteria</taxon>
        <taxon>Bacillati</taxon>
        <taxon>Bacillota</taxon>
        <taxon>Clostridia</taxon>
        <taxon>Eubacteriales</taxon>
        <taxon>Eubacteriales Family XII. Incertae Sedis</taxon>
        <taxon>Fusibacter</taxon>
    </lineage>
</organism>
<reference evidence="1 2" key="1">
    <citation type="submission" date="2020-11" db="EMBL/GenBank/DDBJ databases">
        <title>Fusibacter basophilias sp. nov.</title>
        <authorList>
            <person name="Qiu D."/>
        </authorList>
    </citation>
    <scope>NUCLEOTIDE SEQUENCE [LARGE SCALE GENOMIC DNA]</scope>
    <source>
        <strain evidence="1 2">Q10-2</strain>
    </source>
</reference>
<evidence type="ECO:0000313" key="2">
    <source>
        <dbReference type="Proteomes" id="UP000614200"/>
    </source>
</evidence>
<comment type="caution">
    <text evidence="1">The sequence shown here is derived from an EMBL/GenBank/DDBJ whole genome shotgun (WGS) entry which is preliminary data.</text>
</comment>
<dbReference type="EMBL" id="JADKNH010000001">
    <property type="protein sequence ID" value="MBF4691552.1"/>
    <property type="molecule type" value="Genomic_DNA"/>
</dbReference>